<accession>A0AAE9JL38</accession>
<dbReference type="AlphaFoldDB" id="A0AAE9JL38"/>
<keyword evidence="3" id="KW-1185">Reference proteome</keyword>
<gene>
    <name evidence="2" type="ORF">L5515_008137</name>
</gene>
<feature type="region of interest" description="Disordered" evidence="1">
    <location>
        <begin position="322"/>
        <end position="360"/>
    </location>
</feature>
<dbReference type="Proteomes" id="UP000829354">
    <property type="component" value="Chromosome V"/>
</dbReference>
<feature type="region of interest" description="Disordered" evidence="1">
    <location>
        <begin position="1"/>
        <end position="33"/>
    </location>
</feature>
<evidence type="ECO:0000313" key="3">
    <source>
        <dbReference type="Proteomes" id="UP000829354"/>
    </source>
</evidence>
<sequence>MPRTTHKEVRPFHGMGSNDTSSQERRVGEDDVPYAVKEMATLEDTSNVDFEMELEDMDKDEDTDEDDGGQTDLNRMIEEVSTPVLLFVTSNCISRLSNREFERLLTSQEDTFAEEARKLWYHYKTTVNQKWSPIGFAATQLYDMETGSAFDRETCERNIEKMIKNDRYIDYMEWLNLASKCREEGKDLLEKFSLGMATQTALSNARNRRAPRETKTVSNLVDNADELLVCYGSSQKANKYVPVNPSIFTKMSDYIIAGFGQTNSQDRKTQVISYLQSSLENKLNRVRARYNAKFGKSQSEQAAIWLHDELMKGEASELKSHPLNFNSSNVSGEDAPNFSGTPNYDGSGDDVDDSIDIEGC</sequence>
<name>A0AAE9JL38_CAEBR</name>
<evidence type="ECO:0000313" key="2">
    <source>
        <dbReference type="EMBL" id="UMM35581.1"/>
    </source>
</evidence>
<reference evidence="2 3" key="1">
    <citation type="submission" date="2022-04" db="EMBL/GenBank/DDBJ databases">
        <title>Chromosome-level reference genomes for two strains of Caenorhabditis briggsae: an improved platform for comparative genomics.</title>
        <authorList>
            <person name="Stevens L."/>
            <person name="Andersen E."/>
        </authorList>
    </citation>
    <scope>NUCLEOTIDE SEQUENCE [LARGE SCALE GENOMIC DNA]</scope>
    <source>
        <strain evidence="2">VX34</strain>
        <tissue evidence="2">Whole-organism</tissue>
    </source>
</reference>
<dbReference type="EMBL" id="CP092624">
    <property type="protein sequence ID" value="UMM35581.1"/>
    <property type="molecule type" value="Genomic_DNA"/>
</dbReference>
<feature type="compositionally biased region" description="Acidic residues" evidence="1">
    <location>
        <begin position="347"/>
        <end position="360"/>
    </location>
</feature>
<dbReference type="PANTHER" id="PTHR22921:SF27">
    <property type="entry name" value="C2H2-TYPE DOMAIN-CONTAINING PROTEIN-RELATED"/>
    <property type="match status" value="1"/>
</dbReference>
<feature type="compositionally biased region" description="Basic and acidic residues" evidence="1">
    <location>
        <begin position="1"/>
        <end position="11"/>
    </location>
</feature>
<proteinExistence type="predicted"/>
<evidence type="ECO:0000256" key="1">
    <source>
        <dbReference type="SAM" id="MobiDB-lite"/>
    </source>
</evidence>
<protein>
    <submittedName>
        <fullName evidence="2">Uncharacterized protein</fullName>
    </submittedName>
</protein>
<organism evidence="2 3">
    <name type="scientific">Caenorhabditis briggsae</name>
    <dbReference type="NCBI Taxonomy" id="6238"/>
    <lineage>
        <taxon>Eukaryota</taxon>
        <taxon>Metazoa</taxon>
        <taxon>Ecdysozoa</taxon>
        <taxon>Nematoda</taxon>
        <taxon>Chromadorea</taxon>
        <taxon>Rhabditida</taxon>
        <taxon>Rhabditina</taxon>
        <taxon>Rhabditomorpha</taxon>
        <taxon>Rhabditoidea</taxon>
        <taxon>Rhabditidae</taxon>
        <taxon>Peloderinae</taxon>
        <taxon>Caenorhabditis</taxon>
    </lineage>
</organism>
<dbReference type="PANTHER" id="PTHR22921">
    <property type="entry name" value="PROTEIN CBG20088-RELATED"/>
    <property type="match status" value="1"/>
</dbReference>